<proteinExistence type="predicted"/>
<reference evidence="3" key="1">
    <citation type="submission" date="2020-11" db="EMBL/GenBank/DDBJ databases">
        <authorList>
            <consortium name="DOE Joint Genome Institute"/>
            <person name="Ahrendt S."/>
            <person name="Riley R."/>
            <person name="Andreopoulos W."/>
            <person name="Labutti K."/>
            <person name="Pangilinan J."/>
            <person name="Ruiz-Duenas F.J."/>
            <person name="Barrasa J.M."/>
            <person name="Sanchez-Garcia M."/>
            <person name="Camarero S."/>
            <person name="Miyauchi S."/>
            <person name="Serrano A."/>
            <person name="Linde D."/>
            <person name="Babiker R."/>
            <person name="Drula E."/>
            <person name="Ayuso-Fernandez I."/>
            <person name="Pacheco R."/>
            <person name="Padilla G."/>
            <person name="Ferreira P."/>
            <person name="Barriuso J."/>
            <person name="Kellner H."/>
            <person name="Castanera R."/>
            <person name="Alfaro M."/>
            <person name="Ramirez L."/>
            <person name="Pisabarro A.G."/>
            <person name="Kuo A."/>
            <person name="Tritt A."/>
            <person name="Lipzen A."/>
            <person name="He G."/>
            <person name="Yan M."/>
            <person name="Ng V."/>
            <person name="Cullen D."/>
            <person name="Martin F."/>
            <person name="Rosso M.-N."/>
            <person name="Henrissat B."/>
            <person name="Hibbett D."/>
            <person name="Martinez A.T."/>
            <person name="Grigoriev I.V."/>
        </authorList>
    </citation>
    <scope>NUCLEOTIDE SEQUENCE</scope>
    <source>
        <strain evidence="3">CIRM-BRFM 674</strain>
    </source>
</reference>
<evidence type="ECO:0000313" key="4">
    <source>
        <dbReference type="Proteomes" id="UP000807469"/>
    </source>
</evidence>
<comment type="caution">
    <text evidence="3">The sequence shown here is derived from an EMBL/GenBank/DDBJ whole genome shotgun (WGS) entry which is preliminary data.</text>
</comment>
<evidence type="ECO:0000313" key="2">
    <source>
        <dbReference type="EMBL" id="KAF9470510.1"/>
    </source>
</evidence>
<evidence type="ECO:0000313" key="3">
    <source>
        <dbReference type="EMBL" id="KAF9470660.1"/>
    </source>
</evidence>
<dbReference type="AlphaFoldDB" id="A0A9P5YN66"/>
<dbReference type="EMBL" id="MU155959">
    <property type="protein sequence ID" value="KAF9470510.1"/>
    <property type="molecule type" value="Genomic_DNA"/>
</dbReference>
<sequence length="183" mass="19746">MCSVMRCVKVWFAGGSGGGPGEEKRERKEERREERRGEGREKVYPTHVHNPHKSAKASPPRLPSTTSPYILQLQRLSTGKTPTPSNPTKQSAPDTNKGVHIRHCANAPAMGTRSSATIPLLSGCACCELALVSEGGSMSTGSKLDGSKAVDISIVSLLEEATGHAKAKHQIDDTYFFEYIVVK</sequence>
<dbReference type="Proteomes" id="UP000807469">
    <property type="component" value="Unassembled WGS sequence"/>
</dbReference>
<evidence type="ECO:0000256" key="1">
    <source>
        <dbReference type="SAM" id="MobiDB-lite"/>
    </source>
</evidence>
<accession>A0A9P5YN66</accession>
<protein>
    <submittedName>
        <fullName evidence="3">Uncharacterized protein</fullName>
    </submittedName>
</protein>
<feature type="region of interest" description="Disordered" evidence="1">
    <location>
        <begin position="13"/>
        <end position="97"/>
    </location>
</feature>
<feature type="compositionally biased region" description="Polar residues" evidence="1">
    <location>
        <begin position="63"/>
        <end position="94"/>
    </location>
</feature>
<keyword evidence="4" id="KW-1185">Reference proteome</keyword>
<feature type="compositionally biased region" description="Basic and acidic residues" evidence="1">
    <location>
        <begin position="21"/>
        <end position="44"/>
    </location>
</feature>
<gene>
    <name evidence="3" type="ORF">BDN70DRAFT_901935</name>
    <name evidence="2" type="ORF">BDN70DRAFT_902045</name>
</gene>
<name>A0A9P5YN66_9AGAR</name>
<organism evidence="3 4">
    <name type="scientific">Pholiota conissans</name>
    <dbReference type="NCBI Taxonomy" id="109636"/>
    <lineage>
        <taxon>Eukaryota</taxon>
        <taxon>Fungi</taxon>
        <taxon>Dikarya</taxon>
        <taxon>Basidiomycota</taxon>
        <taxon>Agaricomycotina</taxon>
        <taxon>Agaricomycetes</taxon>
        <taxon>Agaricomycetidae</taxon>
        <taxon>Agaricales</taxon>
        <taxon>Agaricineae</taxon>
        <taxon>Strophariaceae</taxon>
        <taxon>Pholiota</taxon>
    </lineage>
</organism>
<feature type="non-terminal residue" evidence="3">
    <location>
        <position position="183"/>
    </location>
</feature>
<dbReference type="EMBL" id="MU155888">
    <property type="protein sequence ID" value="KAF9470660.1"/>
    <property type="molecule type" value="Genomic_DNA"/>
</dbReference>